<dbReference type="AlphaFoldDB" id="A0A061BH96"/>
<sequence length="219" mass="24081">MLSKELGGVSEDARRIATWTVIFGLLQAAVKLAKEDQQPWRLVSPAFDAGRWRLALYYDPAEADYWGASLLTADELAKPVTFSSVTMQFKSSTAGSKRIGSSVDTSNVHFDTQGEKAYPRAIPLQVIESHDPSAVLYLSVQLEEGCLATPARVPPSLLNHPLYCDIAFTFPNVCLPLFAFKLVLVQQSPHFADLFKSGFAEGTADYALPTSLKIPNWQD</sequence>
<proteinExistence type="predicted"/>
<gene>
    <name evidence="1" type="ORF">RHTO0S_20e00254g</name>
</gene>
<name>A0A061BH96_RHOTO</name>
<evidence type="ECO:0000313" key="1">
    <source>
        <dbReference type="EMBL" id="CDR48736.1"/>
    </source>
</evidence>
<reference evidence="1" key="1">
    <citation type="journal article" date="2014" name="Genome Announc.">
        <title>Draft genome sequence of Rhodosporidium toruloides CECT1137, an oleaginous yeast of biotechnological interest.</title>
        <authorList>
            <person name="Morin N."/>
            <person name="Calcas X."/>
            <person name="Devillers H."/>
            <person name="Durrens P."/>
            <person name="Sherman D.J."/>
            <person name="Nicaud J.-M."/>
            <person name="Neuveglise C."/>
        </authorList>
    </citation>
    <scope>NUCLEOTIDE SEQUENCE</scope>
    <source>
        <strain evidence="1">CECT1137</strain>
    </source>
</reference>
<organism evidence="1">
    <name type="scientific">Rhodotorula toruloides</name>
    <name type="common">Yeast</name>
    <name type="synonym">Rhodosporidium toruloides</name>
    <dbReference type="NCBI Taxonomy" id="5286"/>
    <lineage>
        <taxon>Eukaryota</taxon>
        <taxon>Fungi</taxon>
        <taxon>Dikarya</taxon>
        <taxon>Basidiomycota</taxon>
        <taxon>Pucciniomycotina</taxon>
        <taxon>Microbotryomycetes</taxon>
        <taxon>Sporidiobolales</taxon>
        <taxon>Sporidiobolaceae</taxon>
        <taxon>Rhodotorula</taxon>
    </lineage>
</organism>
<dbReference type="OrthoDB" id="10387088at2759"/>
<dbReference type="Gene3D" id="3.30.710.10">
    <property type="entry name" value="Potassium Channel Kv1.1, Chain A"/>
    <property type="match status" value="1"/>
</dbReference>
<accession>A0A061BH96</accession>
<dbReference type="EMBL" id="LK052955">
    <property type="protein sequence ID" value="CDR48736.1"/>
    <property type="molecule type" value="Genomic_DNA"/>
</dbReference>
<protein>
    <submittedName>
        <fullName evidence="1">RHTO0S20e00254g1_1</fullName>
    </submittedName>
</protein>
<dbReference type="InterPro" id="IPR011333">
    <property type="entry name" value="SKP1/BTB/POZ_sf"/>
</dbReference>